<dbReference type="RefSeq" id="WP_344442381.1">
    <property type="nucleotide sequence ID" value="NZ_BAAALF010000050.1"/>
</dbReference>
<keyword evidence="2" id="KW-1015">Disulfide bond</keyword>
<dbReference type="Gene3D" id="2.60.120.200">
    <property type="match status" value="1"/>
</dbReference>
<feature type="chain" id="PRO_5045469528" description="Ricin-type beta-trefoil lectin protein" evidence="4">
    <location>
        <begin position="36"/>
        <end position="1464"/>
    </location>
</feature>
<dbReference type="SUPFAM" id="SSF49899">
    <property type="entry name" value="Concanavalin A-like lectins/glucanases"/>
    <property type="match status" value="1"/>
</dbReference>
<gene>
    <name evidence="7" type="ORF">GCM10009665_33090</name>
</gene>
<feature type="domain" description="LamG-like jellyroll fold" evidence="6">
    <location>
        <begin position="1183"/>
        <end position="1326"/>
    </location>
</feature>
<sequence length="1464" mass="151774">MPSSPRRRGRAVSGALSALAAFTLSAALAVPTSFAAAPSGSSPQPPSDSEIAAAAAIRSKELPPDAGDGPIAQAKAKGVDVPIPSLTTEFSETVATPQGHLREVMHGDQQRVKQGNGWAALDPTLAAGPSGALTPEVAAHQVSLSGGGSGPLATLTSEDGKQLAVGAPFPLPKPVLDGASALYPEVLPGTDLRVTVSKAGGFSTVLIVKNAQAAANPALSKLHWPTTGTGVTVQDDGTGGLTAVDGDNKTVFTAPTPTMWDSSSALPPTASAPRALRAAAAISSDAPASAAPSAPASDPGQPDPALLSSADHPGLGAKDAKLQVHADASGVDLTPDHDLLTGSGVNYPVYIDPDWIHGLSGLADYTWVRSAYAGNNFFNDSHLLGVGVCGSYPTGTNCNPADKERTIYEFDTRGWNSNMVINNATLTTNETASADFSCTKYPVNLYRANGPITNAVTWNNQPGYTYLQQQPVQGAGRSGCSATVPVSWTVTSTMQQAAQNNWATLPFMLQGDEGNAYALKYFDHSPSLTVDFDQVPLQPGNPAIGPNGPHSVYPATGNQQSCNQGWGSFSWLGAGADLSGNFLSAVTASPLQNQTRVWGHLWDYSQNGYPDIFNGWSGWTNNWGTATIPIPAGTLQDGHSYGFSLMASDGVTGFGPSTPSCGFKVDATPPVLSQPNADSVISEAQLQAGVFPPSGNGQAPHAFVNQDGYVPFTATDPAPNGLSSGIACVRWGWDVNASDDQWQCGPNIPDPSKGFPVHPNHWGTNIVYSQVMDNVGNVSPPAQYAFYVPWNPAGPPAVFGDVTGDGLPDIVLPDDNGNLRAITIPAAGLSGASTPVPAGRNPVIAKASVAPYQENTGFTGYQLTHRGSLVGGKNVDDLFVHKPGDKSLYIYDNPGNTGGNGVLDKHETVAKPACQSSTTNCASYQADWSTTQAIAALGDPLRPGLDTGAKFANSTGLVTIESTTGGDAALWYYPTANYQLGNPVNLSASGWFGYDLISTGDWANTGHPGIFARNRASGDIRGLTFNTGTYTYSDDFGTTYSVNTLTGIAVNTSVGGGVTATWWPTIGSDADPTGNTGRMFLWVANANNDVAMWSGQTTSGPGVSWTSGPTTFTSTAAGTSPDSWSLSQASGGQDSNGTNPLHAQNNLVWTTDRKGAANAAAMTNGTATGPVYSSNGLVLDTGKSYTVTAWAKLNGGTGGDQSVVCQDGVNAPSFSLQYQQSTQSWTANTSSQDGWAGNWQNATGAPQTAYSGTWTHLAATFNADTHTLQLYVNGQQAGMATTPAPWSAAKPMTIGACLGNNDTTVVNPLNGAVADVHTYNYALTTDQVDSLYSAPAPVTSDVAANKCLDDNTASSANGTKVQEWTCNPTTAEQFSRVGDDTLRIRGKCLDAAAAGTANGTLIQLWDCNGGANQVFQYRSDKTFYNPASGRCLDINNGNTTDGTQIQLWDCNASPGQRWNPGAVS</sequence>
<dbReference type="SMART" id="SM00560">
    <property type="entry name" value="LamGL"/>
    <property type="match status" value="1"/>
</dbReference>
<dbReference type="SUPFAM" id="SSF50370">
    <property type="entry name" value="Ricin B-like lectins"/>
    <property type="match status" value="1"/>
</dbReference>
<evidence type="ECO:0008006" key="9">
    <source>
        <dbReference type="Google" id="ProtNLM"/>
    </source>
</evidence>
<keyword evidence="1 4" id="KW-0732">Signal</keyword>
<dbReference type="Pfam" id="PF13385">
    <property type="entry name" value="Laminin_G_3"/>
    <property type="match status" value="1"/>
</dbReference>
<evidence type="ECO:0000256" key="3">
    <source>
        <dbReference type="SAM" id="MobiDB-lite"/>
    </source>
</evidence>
<feature type="compositionally biased region" description="Low complexity" evidence="3">
    <location>
        <begin position="276"/>
        <end position="305"/>
    </location>
</feature>
<dbReference type="InterPro" id="IPR006558">
    <property type="entry name" value="LamG-like"/>
</dbReference>
<evidence type="ECO:0000259" key="6">
    <source>
        <dbReference type="SMART" id="SM00560"/>
    </source>
</evidence>
<reference evidence="7 8" key="1">
    <citation type="journal article" date="2019" name="Int. J. Syst. Evol. Microbiol.">
        <title>The Global Catalogue of Microorganisms (GCM) 10K type strain sequencing project: providing services to taxonomists for standard genome sequencing and annotation.</title>
        <authorList>
            <consortium name="The Broad Institute Genomics Platform"/>
            <consortium name="The Broad Institute Genome Sequencing Center for Infectious Disease"/>
            <person name="Wu L."/>
            <person name="Ma J."/>
        </authorList>
    </citation>
    <scope>NUCLEOTIDE SEQUENCE [LARGE SCALE GENOMIC DNA]</scope>
    <source>
        <strain evidence="7 8">JCM 13004</strain>
    </source>
</reference>
<dbReference type="Gene3D" id="2.80.10.50">
    <property type="match status" value="1"/>
</dbReference>
<dbReference type="Pfam" id="PF00652">
    <property type="entry name" value="Ricin_B_lectin"/>
    <property type="match status" value="1"/>
</dbReference>
<feature type="region of interest" description="Disordered" evidence="3">
    <location>
        <begin position="35"/>
        <end position="72"/>
    </location>
</feature>
<evidence type="ECO:0000256" key="4">
    <source>
        <dbReference type="SAM" id="SignalP"/>
    </source>
</evidence>
<dbReference type="Proteomes" id="UP001500037">
    <property type="component" value="Unassembled WGS sequence"/>
</dbReference>
<dbReference type="InterPro" id="IPR035992">
    <property type="entry name" value="Ricin_B-like_lectins"/>
</dbReference>
<accession>A0ABN1W870</accession>
<keyword evidence="8" id="KW-1185">Reference proteome</keyword>
<dbReference type="InterPro" id="IPR000772">
    <property type="entry name" value="Ricin_B_lectin"/>
</dbReference>
<evidence type="ECO:0000256" key="2">
    <source>
        <dbReference type="ARBA" id="ARBA00023157"/>
    </source>
</evidence>
<feature type="signal peptide" evidence="4">
    <location>
        <begin position="1"/>
        <end position="35"/>
    </location>
</feature>
<evidence type="ECO:0000259" key="5">
    <source>
        <dbReference type="SMART" id="SM00458"/>
    </source>
</evidence>
<evidence type="ECO:0000313" key="8">
    <source>
        <dbReference type="Proteomes" id="UP001500037"/>
    </source>
</evidence>
<dbReference type="SMART" id="SM00458">
    <property type="entry name" value="RICIN"/>
    <property type="match status" value="1"/>
</dbReference>
<dbReference type="CDD" id="cd23451">
    <property type="entry name" value="beta-trefoil_Ricin_laminarinase"/>
    <property type="match status" value="1"/>
</dbReference>
<comment type="caution">
    <text evidence="7">The sequence shown here is derived from an EMBL/GenBank/DDBJ whole genome shotgun (WGS) entry which is preliminary data.</text>
</comment>
<feature type="region of interest" description="Disordered" evidence="3">
    <location>
        <begin position="1099"/>
        <end position="1140"/>
    </location>
</feature>
<protein>
    <recommendedName>
        <fullName evidence="9">Ricin-type beta-trefoil lectin protein</fullName>
    </recommendedName>
</protein>
<organism evidence="7 8">
    <name type="scientific">Kitasatospora nipponensis</name>
    <dbReference type="NCBI Taxonomy" id="258049"/>
    <lineage>
        <taxon>Bacteria</taxon>
        <taxon>Bacillati</taxon>
        <taxon>Actinomycetota</taxon>
        <taxon>Actinomycetes</taxon>
        <taxon>Kitasatosporales</taxon>
        <taxon>Streptomycetaceae</taxon>
        <taxon>Kitasatospora</taxon>
    </lineage>
</organism>
<dbReference type="EMBL" id="BAAALF010000050">
    <property type="protein sequence ID" value="GAA1239722.1"/>
    <property type="molecule type" value="Genomic_DNA"/>
</dbReference>
<proteinExistence type="predicted"/>
<evidence type="ECO:0000256" key="1">
    <source>
        <dbReference type="ARBA" id="ARBA00022729"/>
    </source>
</evidence>
<dbReference type="InterPro" id="IPR013320">
    <property type="entry name" value="ConA-like_dom_sf"/>
</dbReference>
<name>A0ABN1W870_9ACTN</name>
<dbReference type="PROSITE" id="PS50231">
    <property type="entry name" value="RICIN_B_LECTIN"/>
    <property type="match status" value="1"/>
</dbReference>
<feature type="domain" description="Ricin B lectin" evidence="5">
    <location>
        <begin position="1334"/>
        <end position="1461"/>
    </location>
</feature>
<evidence type="ECO:0000313" key="7">
    <source>
        <dbReference type="EMBL" id="GAA1239722.1"/>
    </source>
</evidence>
<feature type="region of interest" description="Disordered" evidence="3">
    <location>
        <begin position="276"/>
        <end position="314"/>
    </location>
</feature>